<proteinExistence type="predicted"/>
<dbReference type="EMBL" id="CADCTJ010000219">
    <property type="protein sequence ID" value="CAA9224552.1"/>
    <property type="molecule type" value="Genomic_DNA"/>
</dbReference>
<feature type="compositionally biased region" description="Basic and acidic residues" evidence="1">
    <location>
        <begin position="59"/>
        <end position="69"/>
    </location>
</feature>
<protein>
    <submittedName>
        <fullName evidence="2">Uncharacterized protein</fullName>
    </submittedName>
</protein>
<accession>A0A6J4HH70</accession>
<organism evidence="2">
    <name type="scientific">uncultured Adhaeribacter sp</name>
    <dbReference type="NCBI Taxonomy" id="448109"/>
    <lineage>
        <taxon>Bacteria</taxon>
        <taxon>Pseudomonadati</taxon>
        <taxon>Bacteroidota</taxon>
        <taxon>Cytophagia</taxon>
        <taxon>Cytophagales</taxon>
        <taxon>Hymenobacteraceae</taxon>
        <taxon>Adhaeribacter</taxon>
        <taxon>environmental samples</taxon>
    </lineage>
</organism>
<evidence type="ECO:0000313" key="2">
    <source>
        <dbReference type="EMBL" id="CAA9224552.1"/>
    </source>
</evidence>
<name>A0A6J4HH70_9BACT</name>
<feature type="region of interest" description="Disordered" evidence="1">
    <location>
        <begin position="1"/>
        <end position="69"/>
    </location>
</feature>
<sequence>MEQEPKKHKTITDDEGHEFTFDNTAEAGEEDIEVIDVTAPDKDETPAEDNDQNTGTVTDEERQASFDMD</sequence>
<gene>
    <name evidence="2" type="ORF">AVDCRST_MAG95-700</name>
</gene>
<evidence type="ECO:0000256" key="1">
    <source>
        <dbReference type="SAM" id="MobiDB-lite"/>
    </source>
</evidence>
<dbReference type="AlphaFoldDB" id="A0A6J4HH70"/>
<reference evidence="2" key="1">
    <citation type="submission" date="2020-02" db="EMBL/GenBank/DDBJ databases">
        <authorList>
            <person name="Meier V. D."/>
        </authorList>
    </citation>
    <scope>NUCLEOTIDE SEQUENCE</scope>
    <source>
        <strain evidence="2">AVDCRST_MAG95</strain>
    </source>
</reference>
<feature type="compositionally biased region" description="Basic and acidic residues" evidence="1">
    <location>
        <begin position="10"/>
        <end position="20"/>
    </location>
</feature>